<feature type="domain" description="DUF4010" evidence="3">
    <location>
        <begin position="180"/>
        <end position="397"/>
    </location>
</feature>
<feature type="transmembrane region" description="Helical" evidence="1">
    <location>
        <begin position="405"/>
        <end position="426"/>
    </location>
</feature>
<feature type="transmembrane region" description="Helical" evidence="1">
    <location>
        <begin position="35"/>
        <end position="57"/>
    </location>
</feature>
<dbReference type="InterPro" id="IPR049177">
    <property type="entry name" value="MgtC_SapB_SrpB_YhiD_N"/>
</dbReference>
<keyword evidence="1" id="KW-1133">Transmembrane helix</keyword>
<evidence type="ECO:0000256" key="1">
    <source>
        <dbReference type="SAM" id="Phobius"/>
    </source>
</evidence>
<dbReference type="PANTHER" id="PTHR39084:SF1">
    <property type="entry name" value="DUF4010 DOMAIN-CONTAINING PROTEIN"/>
    <property type="match status" value="1"/>
</dbReference>
<feature type="transmembrane region" description="Helical" evidence="1">
    <location>
        <begin position="328"/>
        <end position="350"/>
    </location>
</feature>
<dbReference type="EMBL" id="JAGQLH010000048">
    <property type="protein sequence ID" value="MCA9385835.1"/>
    <property type="molecule type" value="Genomic_DNA"/>
</dbReference>
<proteinExistence type="predicted"/>
<evidence type="ECO:0000259" key="2">
    <source>
        <dbReference type="Pfam" id="PF02308"/>
    </source>
</evidence>
<feature type="transmembrane region" description="Helical" evidence="1">
    <location>
        <begin position="370"/>
        <end position="393"/>
    </location>
</feature>
<evidence type="ECO:0000313" key="4">
    <source>
        <dbReference type="EMBL" id="MCA9385835.1"/>
    </source>
</evidence>
<dbReference type="AlphaFoldDB" id="A0A955L8B1"/>
<dbReference type="PANTHER" id="PTHR39084">
    <property type="entry name" value="MEMBRANE PROTEIN-RELATED"/>
    <property type="match status" value="1"/>
</dbReference>
<feature type="transmembrane region" description="Helical" evidence="1">
    <location>
        <begin position="235"/>
        <end position="257"/>
    </location>
</feature>
<sequence length="427" mass="46082">MDVIILQKFLVAIGIGALIGIEREREKKGHESIGSGFRSFILIALLGAISAFFTQVLDFPTTFFVIFGGLALLVAMSYYFFAKQGLYGVITELSTLITFLLGYLSLTEHSLVAIVLAAFIVILIESEKVAHKFIRSTSKDEWFDTLKFATIAFIVYPILPTNPIDPWGIVNLSEIWLLVVVISGVEFIGYFLMKTIGTRRGLFISGFLGGVVSSTAFTMSASEQSKQLPKLSHTLAFSTVLASLMMFLRVIILVWGISPALLGQLALGIIPIALAMLISGGVIAYPILFAKGKKGVSSARSEIGTTFTSPFHFGPALKMALLFSITKIIVEIATYLLGGSGVVYTSFIAGLVDVDAITYSISDLFNQDTIVPSVAVNGIIIATLMNTFFKMIVAKVQGTKELGNTILISFGSAIIVGICVLGYQVLF</sequence>
<protein>
    <submittedName>
        <fullName evidence="4">MgtC/SapB family protein</fullName>
    </submittedName>
</protein>
<reference evidence="4" key="1">
    <citation type="submission" date="2020-04" db="EMBL/GenBank/DDBJ databases">
        <authorList>
            <person name="Zhang T."/>
        </authorList>
    </citation>
    <scope>NUCLEOTIDE SEQUENCE</scope>
    <source>
        <strain evidence="4">HKST-UBA11</strain>
    </source>
</reference>
<feature type="domain" description="MgtC/SapB/SrpB/YhiD N-terminal" evidence="2">
    <location>
        <begin position="10"/>
        <end position="132"/>
    </location>
</feature>
<gene>
    <name evidence="4" type="ORF">KC717_04250</name>
</gene>
<feature type="transmembrane region" description="Helical" evidence="1">
    <location>
        <begin position="110"/>
        <end position="130"/>
    </location>
</feature>
<dbReference type="Proteomes" id="UP000754563">
    <property type="component" value="Unassembled WGS sequence"/>
</dbReference>
<feature type="transmembrane region" description="Helical" evidence="1">
    <location>
        <begin position="175"/>
        <end position="193"/>
    </location>
</feature>
<accession>A0A955L8B1</accession>
<feature type="transmembrane region" description="Helical" evidence="1">
    <location>
        <begin position="269"/>
        <end position="290"/>
    </location>
</feature>
<dbReference type="InterPro" id="IPR025105">
    <property type="entry name" value="DUF4010"/>
</dbReference>
<name>A0A955L8B1_9BACT</name>
<evidence type="ECO:0000259" key="3">
    <source>
        <dbReference type="Pfam" id="PF13194"/>
    </source>
</evidence>
<dbReference type="Pfam" id="PF02308">
    <property type="entry name" value="MgtC"/>
    <property type="match status" value="1"/>
</dbReference>
<organism evidence="4 5">
    <name type="scientific">Candidatus Dojkabacteria bacterium</name>
    <dbReference type="NCBI Taxonomy" id="2099670"/>
    <lineage>
        <taxon>Bacteria</taxon>
        <taxon>Candidatus Dojkabacteria</taxon>
    </lineage>
</organism>
<evidence type="ECO:0000313" key="5">
    <source>
        <dbReference type="Proteomes" id="UP000754563"/>
    </source>
</evidence>
<comment type="caution">
    <text evidence="4">The sequence shown here is derived from an EMBL/GenBank/DDBJ whole genome shotgun (WGS) entry which is preliminary data.</text>
</comment>
<keyword evidence="1" id="KW-0472">Membrane</keyword>
<dbReference type="Pfam" id="PF13194">
    <property type="entry name" value="DUF4010"/>
    <property type="match status" value="1"/>
</dbReference>
<feature type="transmembrane region" description="Helical" evidence="1">
    <location>
        <begin position="63"/>
        <end position="81"/>
    </location>
</feature>
<reference evidence="4" key="2">
    <citation type="journal article" date="2021" name="Microbiome">
        <title>Successional dynamics and alternative stable states in a saline activated sludge microbial community over 9 years.</title>
        <authorList>
            <person name="Wang Y."/>
            <person name="Ye J."/>
            <person name="Ju F."/>
            <person name="Liu L."/>
            <person name="Boyd J.A."/>
            <person name="Deng Y."/>
            <person name="Parks D.H."/>
            <person name="Jiang X."/>
            <person name="Yin X."/>
            <person name="Woodcroft B.J."/>
            <person name="Tyson G.W."/>
            <person name="Hugenholtz P."/>
            <person name="Polz M.F."/>
            <person name="Zhang T."/>
        </authorList>
    </citation>
    <scope>NUCLEOTIDE SEQUENCE</scope>
    <source>
        <strain evidence="4">HKST-UBA11</strain>
    </source>
</reference>
<feature type="transmembrane region" description="Helical" evidence="1">
    <location>
        <begin position="6"/>
        <end position="23"/>
    </location>
</feature>
<keyword evidence="1" id="KW-0812">Transmembrane</keyword>